<organism evidence="1 2">
    <name type="scientific">Neophaeococcomyces mojaviensis</name>
    <dbReference type="NCBI Taxonomy" id="3383035"/>
    <lineage>
        <taxon>Eukaryota</taxon>
        <taxon>Fungi</taxon>
        <taxon>Dikarya</taxon>
        <taxon>Ascomycota</taxon>
        <taxon>Pezizomycotina</taxon>
        <taxon>Eurotiomycetes</taxon>
        <taxon>Chaetothyriomycetidae</taxon>
        <taxon>Chaetothyriales</taxon>
        <taxon>Chaetothyriales incertae sedis</taxon>
        <taxon>Neophaeococcomyces</taxon>
    </lineage>
</organism>
<comment type="caution">
    <text evidence="1">The sequence shown here is derived from an EMBL/GenBank/DDBJ whole genome shotgun (WGS) entry which is preliminary data.</text>
</comment>
<gene>
    <name evidence="1" type="ORF">H2198_003470</name>
</gene>
<evidence type="ECO:0000313" key="2">
    <source>
        <dbReference type="Proteomes" id="UP001172386"/>
    </source>
</evidence>
<protein>
    <submittedName>
        <fullName evidence="1">Uncharacterized protein</fullName>
    </submittedName>
</protein>
<evidence type="ECO:0000313" key="1">
    <source>
        <dbReference type="EMBL" id="KAJ9658900.1"/>
    </source>
</evidence>
<accession>A0ACC3ABB7</accession>
<name>A0ACC3ABB7_9EURO</name>
<reference evidence="1" key="1">
    <citation type="submission" date="2022-10" db="EMBL/GenBank/DDBJ databases">
        <title>Culturing micro-colonial fungi from biological soil crusts in the Mojave desert and describing Neophaeococcomyces mojavensis, and introducing the new genera and species Taxawa tesnikishii.</title>
        <authorList>
            <person name="Kurbessoian T."/>
            <person name="Stajich J.E."/>
        </authorList>
    </citation>
    <scope>NUCLEOTIDE SEQUENCE</scope>
    <source>
        <strain evidence="1">JES_112</strain>
    </source>
</reference>
<dbReference type="EMBL" id="JAPDRQ010000046">
    <property type="protein sequence ID" value="KAJ9658900.1"/>
    <property type="molecule type" value="Genomic_DNA"/>
</dbReference>
<proteinExistence type="predicted"/>
<dbReference type="Proteomes" id="UP001172386">
    <property type="component" value="Unassembled WGS sequence"/>
</dbReference>
<sequence length="174" mass="19342">MDYAWQYLAAQQILEQVLQPVLVTREICLKTLREGEVLVAILQCKATDAAAVKVPRPDWRVRGDLSDESDNEMHDGKTLEQTKSGVEDVAVTPNTCDVLDSCVSLMPPSNISPIADKEYIIQVKEYMVSDTERLRESELRVGDITNMGLTRDEAENALLRTNYNGIAEAAEAAE</sequence>
<keyword evidence="2" id="KW-1185">Reference proteome</keyword>